<evidence type="ECO:0008006" key="6">
    <source>
        <dbReference type="Google" id="ProtNLM"/>
    </source>
</evidence>
<organism evidence="4 5">
    <name type="scientific">Hortaea werneckii</name>
    <name type="common">Black yeast</name>
    <name type="synonym">Cladosporium werneckii</name>
    <dbReference type="NCBI Taxonomy" id="91943"/>
    <lineage>
        <taxon>Eukaryota</taxon>
        <taxon>Fungi</taxon>
        <taxon>Dikarya</taxon>
        <taxon>Ascomycota</taxon>
        <taxon>Pezizomycotina</taxon>
        <taxon>Dothideomycetes</taxon>
        <taxon>Dothideomycetidae</taxon>
        <taxon>Mycosphaerellales</taxon>
        <taxon>Teratosphaeriaceae</taxon>
        <taxon>Hortaea</taxon>
    </lineage>
</organism>
<evidence type="ECO:0000256" key="1">
    <source>
        <dbReference type="ARBA" id="ARBA00023136"/>
    </source>
</evidence>
<feature type="region of interest" description="Disordered" evidence="2">
    <location>
        <begin position="616"/>
        <end position="711"/>
    </location>
</feature>
<feature type="region of interest" description="Disordered" evidence="2">
    <location>
        <begin position="137"/>
        <end position="208"/>
    </location>
</feature>
<sequence length="894" mass="100050">MRLYHAASQHWRRLTRRFPIFRRFSVVITLFTLIWFYTLHWGERSVFASSVESCQWSGWEKWPRTATPHHLVFVADPQLVDPHTYPGRPWPLSSLTEAYTDTYMARNYRLINERLDPDSIVFLGDLFDGGREWAPEKARAVRESQQQKAKDKSGGSPKEKRSEGHVTGPEPDPAEEEGASGSHAKRSLKSYKKAMTRPHDQPISKEDHFLDARGNDLKEFVPGENGRWSRWGQQQWDTDFTRFGRIFFDTDQLYPGVQRNYFGAFEVTPDEYNVENGAEPNFTRQEYALSGGKQRRVIASLPGNHDIGLGQGVQLAVRDRFDSRFGEGNRIDVIGNHTFVSVDTPSLSATSQYMREGGETPNEKAIELRYLWKPTMDFLEHIRAPAGKAVSTALHQYYPEVHRSTAYPHTVIDTDGHPETSNKQHVSRPHLPVILLSHIPLFRPRDSECGPLRERGKAIAIQAGYQYQNVITQGLSSIVVNRVSAAGDIAHIFSGDDHDYCDVNHRYNLGTYSTGLKPPGGKDGSVLRSIREITVKSFSWAMGVRKPGFLLVSLWNPVDADGKTIGTPRPTVQTHLCLLPDQLNIFIDYALLLALTLAVLLVRALVLALRKKSNTNDFENEDSDGAESSIKLVLPRSRPEGSSSTSKSNGYSTPTRKGRQRASSITTSSSQNTPANDSLSVQRSYNARTRSVSPAAGVSPNYGLPSLTEHTNEGGLVEKAGYYPPVRWNDPGDIDSDEEKSVGVSGEADGVEGPYGGYKDDSQAKWKVKKRVPPPGLGKRMLWEFGRSVLLVARIDDRHRVIFLTHLAGPAGVPDCHDEAPDHIKQVLVGLHVETREILVLLHKRGFHERRVEDLTGALVGRNGDLLVRRVGQFGVHERFVRGIGRFDRHVAAG</sequence>
<feature type="transmembrane region" description="Helical" evidence="3">
    <location>
        <begin position="589"/>
        <end position="609"/>
    </location>
</feature>
<keyword evidence="1 3" id="KW-0472">Membrane</keyword>
<evidence type="ECO:0000313" key="5">
    <source>
        <dbReference type="Proteomes" id="UP000282582"/>
    </source>
</evidence>
<dbReference type="AlphaFoldDB" id="A0A3M6YLD2"/>
<name>A0A3M6YLD2_HORWE</name>
<feature type="transmembrane region" description="Helical" evidence="3">
    <location>
        <begin position="20"/>
        <end position="39"/>
    </location>
</feature>
<feature type="compositionally biased region" description="Basic and acidic residues" evidence="2">
    <location>
        <begin position="197"/>
        <end position="208"/>
    </location>
</feature>
<feature type="compositionally biased region" description="Polar residues" evidence="2">
    <location>
        <begin position="661"/>
        <end position="692"/>
    </location>
</feature>
<feature type="compositionally biased region" description="Basic residues" evidence="2">
    <location>
        <begin position="183"/>
        <end position="196"/>
    </location>
</feature>
<feature type="compositionally biased region" description="Low complexity" evidence="2">
    <location>
        <begin position="641"/>
        <end position="653"/>
    </location>
</feature>
<dbReference type="PANTHER" id="PTHR13315">
    <property type="entry name" value="METALLO PHOSPHOESTERASE RELATED"/>
    <property type="match status" value="1"/>
</dbReference>
<keyword evidence="3" id="KW-1133">Transmembrane helix</keyword>
<dbReference type="Proteomes" id="UP000282582">
    <property type="component" value="Unassembled WGS sequence"/>
</dbReference>
<dbReference type="VEuPathDB" id="FungiDB:BTJ68_00711"/>
<dbReference type="GO" id="GO:0006506">
    <property type="term" value="P:GPI anchor biosynthetic process"/>
    <property type="evidence" value="ECO:0007669"/>
    <property type="project" value="InterPro"/>
</dbReference>
<evidence type="ECO:0000313" key="4">
    <source>
        <dbReference type="EMBL" id="RMY03692.1"/>
    </source>
</evidence>
<proteinExistence type="predicted"/>
<dbReference type="PANTHER" id="PTHR13315:SF4">
    <property type="entry name" value="METALLOPHOSPHOESTERASE, ISOFORM E"/>
    <property type="match status" value="1"/>
</dbReference>
<accession>A0A3M6YLD2</accession>
<dbReference type="GO" id="GO:0016020">
    <property type="term" value="C:membrane"/>
    <property type="evidence" value="ECO:0007669"/>
    <property type="project" value="GOC"/>
</dbReference>
<protein>
    <recommendedName>
        <fullName evidence="6">Calcineurin-like phosphoesterase domain-containing protein</fullName>
    </recommendedName>
</protein>
<dbReference type="InterPro" id="IPR029052">
    <property type="entry name" value="Metallo-depent_PP-like"/>
</dbReference>
<gene>
    <name evidence="4" type="ORF">D0868_07331</name>
</gene>
<dbReference type="InterPro" id="IPR033308">
    <property type="entry name" value="PGAP5/Cdc1/Ted1"/>
</dbReference>
<dbReference type="SUPFAM" id="SSF56300">
    <property type="entry name" value="Metallo-dependent phosphatases"/>
    <property type="match status" value="1"/>
</dbReference>
<keyword evidence="3" id="KW-0812">Transmembrane</keyword>
<comment type="caution">
    <text evidence="4">The sequence shown here is derived from an EMBL/GenBank/DDBJ whole genome shotgun (WGS) entry which is preliminary data.</text>
</comment>
<feature type="region of interest" description="Disordered" evidence="2">
    <location>
        <begin position="733"/>
        <end position="762"/>
    </location>
</feature>
<evidence type="ECO:0000256" key="2">
    <source>
        <dbReference type="SAM" id="MobiDB-lite"/>
    </source>
</evidence>
<feature type="compositionally biased region" description="Basic and acidic residues" evidence="2">
    <location>
        <begin position="148"/>
        <end position="164"/>
    </location>
</feature>
<dbReference type="EMBL" id="QWIK01000597">
    <property type="protein sequence ID" value="RMY03692.1"/>
    <property type="molecule type" value="Genomic_DNA"/>
</dbReference>
<evidence type="ECO:0000256" key="3">
    <source>
        <dbReference type="SAM" id="Phobius"/>
    </source>
</evidence>
<dbReference type="GO" id="GO:0005783">
    <property type="term" value="C:endoplasmic reticulum"/>
    <property type="evidence" value="ECO:0007669"/>
    <property type="project" value="TreeGrafter"/>
</dbReference>
<reference evidence="4 5" key="1">
    <citation type="journal article" date="2018" name="BMC Genomics">
        <title>Genomic evidence for intraspecific hybridization in a clonal and extremely halotolerant yeast.</title>
        <authorList>
            <person name="Gostincar C."/>
            <person name="Stajich J.E."/>
            <person name="Zupancic J."/>
            <person name="Zalar P."/>
            <person name="Gunde-Cimerman N."/>
        </authorList>
    </citation>
    <scope>NUCLEOTIDE SEQUENCE [LARGE SCALE GENOMIC DNA]</scope>
    <source>
        <strain evidence="4 5">EXF-6654</strain>
    </source>
</reference>